<evidence type="ECO:0000313" key="2">
    <source>
        <dbReference type="EMBL" id="CAE1230388.1"/>
    </source>
</evidence>
<keyword evidence="1" id="KW-0812">Transmembrane</keyword>
<keyword evidence="1" id="KW-0472">Membrane</keyword>
<organism evidence="2 3">
    <name type="scientific">Acanthosepion pharaonis</name>
    <name type="common">Pharaoh cuttlefish</name>
    <name type="synonym">Sepia pharaonis</name>
    <dbReference type="NCBI Taxonomy" id="158019"/>
    <lineage>
        <taxon>Eukaryota</taxon>
        <taxon>Metazoa</taxon>
        <taxon>Spiralia</taxon>
        <taxon>Lophotrochozoa</taxon>
        <taxon>Mollusca</taxon>
        <taxon>Cephalopoda</taxon>
        <taxon>Coleoidea</taxon>
        <taxon>Decapodiformes</taxon>
        <taxon>Sepiida</taxon>
        <taxon>Sepiina</taxon>
        <taxon>Sepiidae</taxon>
        <taxon>Acanthosepion</taxon>
    </lineage>
</organism>
<proteinExistence type="predicted"/>
<protein>
    <submittedName>
        <fullName evidence="2">Uncharacterized protein</fullName>
    </submittedName>
</protein>
<dbReference type="AlphaFoldDB" id="A0A812BJ40"/>
<dbReference type="Proteomes" id="UP000597762">
    <property type="component" value="Unassembled WGS sequence"/>
</dbReference>
<gene>
    <name evidence="2" type="ORF">SPHA_17662</name>
</gene>
<keyword evidence="3" id="KW-1185">Reference proteome</keyword>
<evidence type="ECO:0000256" key="1">
    <source>
        <dbReference type="SAM" id="Phobius"/>
    </source>
</evidence>
<sequence length="175" mass="19868">MAATTGTVPITSGTHSFLYFLSFLLPPLSLSLSLSLSLYLSIYFFIYFQLLSLSLFYSLTLSSFLTRPATFTHYLSRSLISFVSPITFFSLSPPLFLSYSLYLSHFLETQFLLLSLSRYLFLSISPARYHANSLSQSLSPLFFSISLTLVHFSALLSFFLSFLRIFPVSEFKSLD</sequence>
<name>A0A812BJ40_ACAPH</name>
<accession>A0A812BJ40</accession>
<keyword evidence="1" id="KW-1133">Transmembrane helix</keyword>
<feature type="transmembrane region" description="Helical" evidence="1">
    <location>
        <begin position="37"/>
        <end position="59"/>
    </location>
</feature>
<comment type="caution">
    <text evidence="2">The sequence shown here is derived from an EMBL/GenBank/DDBJ whole genome shotgun (WGS) entry which is preliminary data.</text>
</comment>
<dbReference type="EMBL" id="CAHIKZ030000632">
    <property type="protein sequence ID" value="CAE1230388.1"/>
    <property type="molecule type" value="Genomic_DNA"/>
</dbReference>
<feature type="transmembrane region" description="Helical" evidence="1">
    <location>
        <begin position="141"/>
        <end position="163"/>
    </location>
</feature>
<feature type="transmembrane region" description="Helical" evidence="1">
    <location>
        <begin position="79"/>
        <end position="99"/>
    </location>
</feature>
<reference evidence="2" key="1">
    <citation type="submission" date="2021-01" db="EMBL/GenBank/DDBJ databases">
        <authorList>
            <person name="Li R."/>
            <person name="Bekaert M."/>
        </authorList>
    </citation>
    <scope>NUCLEOTIDE SEQUENCE</scope>
    <source>
        <strain evidence="2">Farmed</strain>
    </source>
</reference>
<evidence type="ECO:0000313" key="3">
    <source>
        <dbReference type="Proteomes" id="UP000597762"/>
    </source>
</evidence>